<evidence type="ECO:0000256" key="5">
    <source>
        <dbReference type="ARBA" id="ARBA00023002"/>
    </source>
</evidence>
<feature type="active site" description="Proton acceptor" evidence="7">
    <location>
        <position position="333"/>
    </location>
</feature>
<keyword evidence="10" id="KW-1185">Reference proteome</keyword>
<comment type="similarity">
    <text evidence="2 6 8">Belongs to the histidinol dehydrogenase family.</text>
</comment>
<dbReference type="InterPro" id="IPR022695">
    <property type="entry name" value="Histidinol_DH_monofunct"/>
</dbReference>
<evidence type="ECO:0000313" key="9">
    <source>
        <dbReference type="EMBL" id="TCN35400.1"/>
    </source>
</evidence>
<evidence type="ECO:0000256" key="6">
    <source>
        <dbReference type="PIRNR" id="PIRNR000099"/>
    </source>
</evidence>
<dbReference type="RefSeq" id="WP_133036565.1">
    <property type="nucleotide sequence ID" value="NZ_BAABEI010000001.1"/>
</dbReference>
<reference evidence="9 10" key="1">
    <citation type="submission" date="2019-03" db="EMBL/GenBank/DDBJ databases">
        <title>Genomic Encyclopedia of Type Strains, Phase IV (KMG-IV): sequencing the most valuable type-strain genomes for metagenomic binning, comparative biology and taxonomic classification.</title>
        <authorList>
            <person name="Goeker M."/>
        </authorList>
    </citation>
    <scope>NUCLEOTIDE SEQUENCE [LARGE SCALE GENOMIC DNA]</scope>
    <source>
        <strain evidence="9 10">DSM 18401</strain>
    </source>
</reference>
<dbReference type="AlphaFoldDB" id="A0A4V2RG74"/>
<sequence length="447" mass="46939">MSPVAIHDLAKMSASARTELLERTEADLADTIKKVEPIIAAVRERGDIALIDLAARFDGVVLDRESLRISSDQIANAEKELDPEIVNAIRLSVQQVTRFHLAQMPEMLWLSEQTEGALIGDRWTSIDSVACYVPRGKGFFPSSAIMTAVPAKVAGVGRVVIVTPPGPDGSADAATRFIASLIGVDEIYLCGGAQAVAAVAFGTETVPKCAKMVGPGSPWVSAARQLLSNRIDPGSPAGPSELLVYADNSVPAALAALELTVESEHGPDSSAFVVTADRALAEAIAAAVPELWSTMGAYRADFSRTVLGGQNGGIVLAPSIEAAFDFINDYAAEHLAVLSTSAFELLPRIRNAGEILIGPHSAISIANFVLGPSHVLPTGGRANTASPLSVFDFMKRSSIAYLSQAAYHRLAPAARIFAGYEGFAAHANSVSEVRDRILSNSSPSTGP</sequence>
<dbReference type="Pfam" id="PF00815">
    <property type="entry name" value="Histidinol_dh"/>
    <property type="match status" value="1"/>
</dbReference>
<dbReference type="PANTHER" id="PTHR21256:SF2">
    <property type="entry name" value="HISTIDINE BIOSYNTHESIS TRIFUNCTIONAL PROTEIN"/>
    <property type="match status" value="1"/>
</dbReference>
<evidence type="ECO:0000256" key="7">
    <source>
        <dbReference type="PIRSR" id="PIRSR000099-1"/>
    </source>
</evidence>
<keyword evidence="5 6" id="KW-0560">Oxidoreductase</keyword>
<protein>
    <submittedName>
        <fullName evidence="9">Histidinol dehydrogenase</fullName>
    </submittedName>
</protein>
<proteinExistence type="inferred from homology"/>
<keyword evidence="3" id="KW-0479">Metal-binding</keyword>
<evidence type="ECO:0000256" key="3">
    <source>
        <dbReference type="ARBA" id="ARBA00022723"/>
    </source>
</evidence>
<dbReference type="Gene3D" id="1.20.5.1300">
    <property type="match status" value="1"/>
</dbReference>
<dbReference type="GO" id="GO:0005829">
    <property type="term" value="C:cytosol"/>
    <property type="evidence" value="ECO:0007669"/>
    <property type="project" value="TreeGrafter"/>
</dbReference>
<dbReference type="InterPro" id="IPR016161">
    <property type="entry name" value="Ald_DH/histidinol_DH"/>
</dbReference>
<dbReference type="NCBIfam" id="TIGR00069">
    <property type="entry name" value="hisD"/>
    <property type="match status" value="1"/>
</dbReference>
<name>A0A4V2RG74_SHIGR</name>
<evidence type="ECO:0000256" key="1">
    <source>
        <dbReference type="ARBA" id="ARBA00001947"/>
    </source>
</evidence>
<dbReference type="Gene3D" id="3.40.50.1980">
    <property type="entry name" value="Nitrogenase molybdenum iron protein domain"/>
    <property type="match status" value="2"/>
</dbReference>
<dbReference type="Proteomes" id="UP000295351">
    <property type="component" value="Unassembled WGS sequence"/>
</dbReference>
<comment type="cofactor">
    <cofactor evidence="1">
        <name>Zn(2+)</name>
        <dbReference type="ChEBI" id="CHEBI:29105"/>
    </cofactor>
</comment>
<dbReference type="GO" id="GO:0046872">
    <property type="term" value="F:metal ion binding"/>
    <property type="evidence" value="ECO:0007669"/>
    <property type="project" value="UniProtKB-KW"/>
</dbReference>
<evidence type="ECO:0000313" key="10">
    <source>
        <dbReference type="Proteomes" id="UP000295351"/>
    </source>
</evidence>
<dbReference type="GO" id="GO:0004399">
    <property type="term" value="F:histidinol dehydrogenase activity"/>
    <property type="evidence" value="ECO:0007669"/>
    <property type="project" value="InterPro"/>
</dbReference>
<comment type="caution">
    <text evidence="9">The sequence shown here is derived from an EMBL/GenBank/DDBJ whole genome shotgun (WGS) entry which is preliminary data.</text>
</comment>
<dbReference type="PANTHER" id="PTHR21256">
    <property type="entry name" value="HISTIDINOL DEHYDROGENASE HDH"/>
    <property type="match status" value="1"/>
</dbReference>
<dbReference type="CDD" id="cd06572">
    <property type="entry name" value="Histidinol_dh"/>
    <property type="match status" value="1"/>
</dbReference>
<feature type="active site" description="Proton acceptor" evidence="7">
    <location>
        <position position="334"/>
    </location>
</feature>
<dbReference type="PIRSF" id="PIRSF000099">
    <property type="entry name" value="Histidinol_dh"/>
    <property type="match status" value="1"/>
</dbReference>
<dbReference type="GO" id="GO:0000105">
    <property type="term" value="P:L-histidine biosynthetic process"/>
    <property type="evidence" value="ECO:0007669"/>
    <property type="project" value="InterPro"/>
</dbReference>
<keyword evidence="4" id="KW-0862">Zinc</keyword>
<evidence type="ECO:0000256" key="2">
    <source>
        <dbReference type="ARBA" id="ARBA00010178"/>
    </source>
</evidence>
<organism evidence="9 10">
    <name type="scientific">Shinella granuli</name>
    <dbReference type="NCBI Taxonomy" id="323621"/>
    <lineage>
        <taxon>Bacteria</taxon>
        <taxon>Pseudomonadati</taxon>
        <taxon>Pseudomonadota</taxon>
        <taxon>Alphaproteobacteria</taxon>
        <taxon>Hyphomicrobiales</taxon>
        <taxon>Rhizobiaceae</taxon>
        <taxon>Shinella</taxon>
    </lineage>
</organism>
<dbReference type="EMBL" id="SLVX01000028">
    <property type="protein sequence ID" value="TCN35400.1"/>
    <property type="molecule type" value="Genomic_DNA"/>
</dbReference>
<gene>
    <name evidence="9" type="ORF">EV665_12810</name>
</gene>
<accession>A0A4V2RG74</accession>
<dbReference type="FunFam" id="3.40.50.1980:FF:000001">
    <property type="entry name" value="Histidinol dehydrogenase"/>
    <property type="match status" value="1"/>
</dbReference>
<evidence type="ECO:0000256" key="8">
    <source>
        <dbReference type="RuleBase" id="RU004175"/>
    </source>
</evidence>
<evidence type="ECO:0000256" key="4">
    <source>
        <dbReference type="ARBA" id="ARBA00022833"/>
    </source>
</evidence>
<dbReference type="InterPro" id="IPR012131">
    <property type="entry name" value="Hstdl_DH"/>
</dbReference>
<dbReference type="PRINTS" id="PR00083">
    <property type="entry name" value="HOLDHDRGNASE"/>
</dbReference>
<dbReference type="GO" id="GO:0051287">
    <property type="term" value="F:NAD binding"/>
    <property type="evidence" value="ECO:0007669"/>
    <property type="project" value="InterPro"/>
</dbReference>
<dbReference type="SUPFAM" id="SSF53720">
    <property type="entry name" value="ALDH-like"/>
    <property type="match status" value="1"/>
</dbReference>